<reference evidence="4 5" key="2">
    <citation type="submission" date="2016-05" db="EMBL/GenBank/DDBJ databases">
        <title>Lineage-specific infection strategies underlie the spectrum of fungal disease in amphibians.</title>
        <authorList>
            <person name="Cuomo C.A."/>
            <person name="Farrer R.A."/>
            <person name="James T."/>
            <person name="Longcore J."/>
            <person name="Birren B."/>
        </authorList>
    </citation>
    <scope>NUCLEOTIDE SEQUENCE [LARGE SCALE GENOMIC DNA]</scope>
    <source>
        <strain evidence="4 5">JEL423</strain>
    </source>
</reference>
<accession>A0A177WPL2</accession>
<dbReference type="PROSITE" id="PS00211">
    <property type="entry name" value="ABC_TRANSPORTER_1"/>
    <property type="match status" value="1"/>
</dbReference>
<protein>
    <recommendedName>
        <fullName evidence="3">ABC transporter domain-containing protein</fullName>
    </recommendedName>
</protein>
<gene>
    <name evidence="4" type="ORF">BDEG_25553</name>
</gene>
<evidence type="ECO:0000256" key="1">
    <source>
        <dbReference type="ARBA" id="ARBA00022741"/>
    </source>
</evidence>
<dbReference type="InterPro" id="IPR003439">
    <property type="entry name" value="ABC_transporter-like_ATP-bd"/>
</dbReference>
<dbReference type="CDD" id="cd03263">
    <property type="entry name" value="ABC_subfamily_A"/>
    <property type="match status" value="1"/>
</dbReference>
<dbReference type="Pfam" id="PF00005">
    <property type="entry name" value="ABC_tran"/>
    <property type="match status" value="1"/>
</dbReference>
<dbReference type="InterPro" id="IPR027417">
    <property type="entry name" value="P-loop_NTPase"/>
</dbReference>
<dbReference type="SMART" id="SM00382">
    <property type="entry name" value="AAA"/>
    <property type="match status" value="1"/>
</dbReference>
<evidence type="ECO:0000256" key="2">
    <source>
        <dbReference type="ARBA" id="ARBA00022840"/>
    </source>
</evidence>
<feature type="domain" description="ABC transporter" evidence="3">
    <location>
        <begin position="94"/>
        <end position="376"/>
    </location>
</feature>
<dbReference type="InterPro" id="IPR026082">
    <property type="entry name" value="ABCA"/>
</dbReference>
<keyword evidence="1" id="KW-0547">Nucleotide-binding</keyword>
<dbReference type="InterPro" id="IPR003593">
    <property type="entry name" value="AAA+_ATPase"/>
</dbReference>
<dbReference type="PROSITE" id="PS50893">
    <property type="entry name" value="ABC_TRANSPORTER_2"/>
    <property type="match status" value="1"/>
</dbReference>
<reference evidence="4 5" key="1">
    <citation type="submission" date="2006-10" db="EMBL/GenBank/DDBJ databases">
        <title>The Genome Sequence of Batrachochytrium dendrobatidis JEL423.</title>
        <authorList>
            <consortium name="The Broad Institute Genome Sequencing Platform"/>
            <person name="Birren B."/>
            <person name="Lander E."/>
            <person name="Galagan J."/>
            <person name="Cuomo C."/>
            <person name="Devon K."/>
            <person name="Jaffe D."/>
            <person name="Butler J."/>
            <person name="Alvarez P."/>
            <person name="Gnerre S."/>
            <person name="Grabherr M."/>
            <person name="Kleber M."/>
            <person name="Mauceli E."/>
            <person name="Brockman W."/>
            <person name="Young S."/>
            <person name="LaButti K."/>
            <person name="Sykes S."/>
            <person name="DeCaprio D."/>
            <person name="Crawford M."/>
            <person name="Koehrsen M."/>
            <person name="Engels R."/>
            <person name="Montgomery P."/>
            <person name="Pearson M."/>
            <person name="Howarth C."/>
            <person name="Larson L."/>
            <person name="White J."/>
            <person name="O'Leary S."/>
            <person name="Kodira C."/>
            <person name="Zeng Q."/>
            <person name="Yandava C."/>
            <person name="Alvarado L."/>
            <person name="Longcore J."/>
            <person name="James T."/>
        </authorList>
    </citation>
    <scope>NUCLEOTIDE SEQUENCE [LARGE SCALE GENOMIC DNA]</scope>
    <source>
        <strain evidence="4 5">JEL423</strain>
    </source>
</reference>
<evidence type="ECO:0000313" key="4">
    <source>
        <dbReference type="EMBL" id="OAJ42049.1"/>
    </source>
</evidence>
<dbReference type="FunFam" id="3.40.50.300:FF:003043">
    <property type="entry name" value="Uncharacterized protein"/>
    <property type="match status" value="1"/>
</dbReference>
<dbReference type="GO" id="GO:0005524">
    <property type="term" value="F:ATP binding"/>
    <property type="evidence" value="ECO:0007669"/>
    <property type="project" value="UniProtKB-KW"/>
</dbReference>
<dbReference type="eggNOG" id="KOG0059">
    <property type="taxonomic scope" value="Eukaryota"/>
</dbReference>
<dbReference type="EMBL" id="DS022306">
    <property type="protein sequence ID" value="OAJ42049.1"/>
    <property type="molecule type" value="Genomic_DNA"/>
</dbReference>
<dbReference type="AlphaFoldDB" id="A0A177WPL2"/>
<dbReference type="GO" id="GO:0016887">
    <property type="term" value="F:ATP hydrolysis activity"/>
    <property type="evidence" value="ECO:0007669"/>
    <property type="project" value="InterPro"/>
</dbReference>
<dbReference type="GO" id="GO:0005319">
    <property type="term" value="F:lipid transporter activity"/>
    <property type="evidence" value="ECO:0007669"/>
    <property type="project" value="TreeGrafter"/>
</dbReference>
<dbReference type="VEuPathDB" id="FungiDB:BDEG_25553"/>
<dbReference type="Gene3D" id="3.40.50.300">
    <property type="entry name" value="P-loop containing nucleotide triphosphate hydrolases"/>
    <property type="match status" value="1"/>
</dbReference>
<dbReference type="STRING" id="403673.A0A177WPL2"/>
<evidence type="ECO:0000259" key="3">
    <source>
        <dbReference type="PROSITE" id="PS50893"/>
    </source>
</evidence>
<name>A0A177WPL2_BATDL</name>
<dbReference type="InterPro" id="IPR017871">
    <property type="entry name" value="ABC_transporter-like_CS"/>
</dbReference>
<proteinExistence type="predicted"/>
<dbReference type="PANTHER" id="PTHR19229:SF263">
    <property type="entry name" value="CHROMOSOME UNDETERMINED SCAFFOLD_17, WHOLE GENOME SHOTGUN SEQUENCE"/>
    <property type="match status" value="1"/>
</dbReference>
<dbReference type="PANTHER" id="PTHR19229">
    <property type="entry name" value="ATP-BINDING CASSETTE TRANSPORTER SUBFAMILY A ABCA"/>
    <property type="match status" value="1"/>
</dbReference>
<keyword evidence="2" id="KW-0067">ATP-binding</keyword>
<dbReference type="SUPFAM" id="SSF52540">
    <property type="entry name" value="P-loop containing nucleoside triphosphate hydrolases"/>
    <property type="match status" value="1"/>
</dbReference>
<organism evidence="4 5">
    <name type="scientific">Batrachochytrium dendrobatidis (strain JEL423)</name>
    <dbReference type="NCBI Taxonomy" id="403673"/>
    <lineage>
        <taxon>Eukaryota</taxon>
        <taxon>Fungi</taxon>
        <taxon>Fungi incertae sedis</taxon>
        <taxon>Chytridiomycota</taxon>
        <taxon>Chytridiomycota incertae sedis</taxon>
        <taxon>Chytridiomycetes</taxon>
        <taxon>Rhizophydiales</taxon>
        <taxon>Rhizophydiales incertae sedis</taxon>
        <taxon>Batrachochytrium</taxon>
    </lineage>
</organism>
<evidence type="ECO:0000313" key="5">
    <source>
        <dbReference type="Proteomes" id="UP000077115"/>
    </source>
</evidence>
<dbReference type="GO" id="GO:0016020">
    <property type="term" value="C:membrane"/>
    <property type="evidence" value="ECO:0007669"/>
    <property type="project" value="InterPro"/>
</dbReference>
<dbReference type="Proteomes" id="UP000077115">
    <property type="component" value="Unassembled WGS sequence"/>
</dbReference>
<sequence>MPIRSPSAFASFMEWVVRITDVCCLSLAWYLNKIFPGENIATSQPWSFPFISSFWFSTYKSIPSLQVPRHALQEDGFIENFNEDHISDSDRNVLSINNILKEFKVKEKPKDASSDSSKGIFGRFFCGAATETKIKRAVQDFNLNLHSSQILALLGHNGAGKTTLISMISGVVLPKSGHIYVKSKSGDKVMDITDPFALSMFRQELGVCPQFDVIFESLTVREHLELYCGIKGVTIDGRVGDFISSGQKEAANLKMQYVEAIARDVELYAKLDAYISTLSGGMRRKLSVAIALLGSPRIVLLDEPTTGMDVAAQQRIWSLIRSCKKNRVLILTTHSMEEADVLGDRIAIMSNGHLKTLGTLIFLKSQFGTGYSIDFVKSDKATMSNQLSTRADSTILKIVQQFFPAAQKMSGHNTPISTAHSFLSLNTPRVSVEAKINSDLPGLKTLLVEYFSGARLFAKIQRTDTGITQAIVQGHPKQFPSSLEYLRELLQIKYDAAIVWGEASAVSKESRYNSITIEEALPTLERDPSSGEFLEKELDEISFGGSAATEALKKVVKETFASMANATTGFGIAKGWIPAVPEKHIIVKRGDEEYDLEVSIISSLSALIEAVQKKFPLALKVKKLYRLHEETPIVVTDMKDLRQEYLYYVLAGFEELPKKQTTKFTTMEEFFDKLKIQQELDDDEIQLIKDCLGKQKVKFTQLMATGDLALTDEKLKEIGISQLGLRTAVLLVIKGNR</sequence>
<dbReference type="GO" id="GO:0140359">
    <property type="term" value="F:ABC-type transporter activity"/>
    <property type="evidence" value="ECO:0007669"/>
    <property type="project" value="InterPro"/>
</dbReference>